<proteinExistence type="predicted"/>
<name>A0A0Q3VIQ8_9BACI</name>
<evidence type="ECO:0000313" key="2">
    <source>
        <dbReference type="Proteomes" id="UP000050996"/>
    </source>
</evidence>
<dbReference type="STRING" id="1637975.AN957_17475"/>
<accession>A0A0Q3VIQ8</accession>
<dbReference type="AlphaFoldDB" id="A0A0Q3VIQ8"/>
<dbReference type="PATRIC" id="fig|1637975.4.peg.3424"/>
<comment type="caution">
    <text evidence="1">The sequence shown here is derived from an EMBL/GenBank/DDBJ whole genome shotgun (WGS) entry which is preliminary data.</text>
</comment>
<organism evidence="1 2">
    <name type="scientific">Cytobacillus solani</name>
    <dbReference type="NCBI Taxonomy" id="1637975"/>
    <lineage>
        <taxon>Bacteria</taxon>
        <taxon>Bacillati</taxon>
        <taxon>Bacillota</taxon>
        <taxon>Bacilli</taxon>
        <taxon>Bacillales</taxon>
        <taxon>Bacillaceae</taxon>
        <taxon>Cytobacillus</taxon>
    </lineage>
</organism>
<reference evidence="1 2" key="1">
    <citation type="submission" date="2015-09" db="EMBL/GenBank/DDBJ databases">
        <title>Genome sequencing project for genomic taxonomy and phylogenomics of Bacillus-like bacteria.</title>
        <authorList>
            <person name="Liu B."/>
            <person name="Wang J."/>
            <person name="Zhu Y."/>
            <person name="Liu G."/>
            <person name="Chen Q."/>
            <person name="Chen Z."/>
            <person name="Lan J."/>
            <person name="Che J."/>
            <person name="Ge C."/>
            <person name="Shi H."/>
            <person name="Pan Z."/>
            <person name="Liu X."/>
        </authorList>
    </citation>
    <scope>NUCLEOTIDE SEQUENCE [LARGE SCALE GENOMIC DNA]</scope>
    <source>
        <strain evidence="1 2">FJAT-18043</strain>
    </source>
</reference>
<gene>
    <name evidence="1" type="ORF">AN957_17475</name>
</gene>
<keyword evidence="2" id="KW-1185">Reference proteome</keyword>
<dbReference type="EMBL" id="LJIX01000006">
    <property type="protein sequence ID" value="KQL20186.1"/>
    <property type="molecule type" value="Genomic_DNA"/>
</dbReference>
<sequence length="95" mass="11099">MYRFSIGSQEWILRFSPHIEIEPEIKQAIVSTILQLGSELQTYSHGESFVIINDYVGIIVFNVEKLPSFMLTVSNIVSEENWYIQNNLTLKKYKQ</sequence>
<dbReference type="RefSeq" id="WP_053476724.1">
    <property type="nucleotide sequence ID" value="NZ_CP041305.1"/>
</dbReference>
<dbReference type="Proteomes" id="UP000050996">
    <property type="component" value="Unassembled WGS sequence"/>
</dbReference>
<evidence type="ECO:0000313" key="1">
    <source>
        <dbReference type="EMBL" id="KQL20186.1"/>
    </source>
</evidence>
<protein>
    <submittedName>
        <fullName evidence="1">Uncharacterized protein</fullName>
    </submittedName>
</protein>